<reference evidence="2 3" key="1">
    <citation type="submission" date="2018-08" db="EMBL/GenBank/DDBJ databases">
        <title>Parvularcula sp. SM1705, isolated from surface water of the South Sea China.</title>
        <authorList>
            <person name="Sun L."/>
        </authorList>
    </citation>
    <scope>NUCLEOTIDE SEQUENCE [LARGE SCALE GENOMIC DNA]</scope>
    <source>
        <strain evidence="2 3">SM1705</strain>
    </source>
</reference>
<evidence type="ECO:0008006" key="4">
    <source>
        <dbReference type="Google" id="ProtNLM"/>
    </source>
</evidence>
<protein>
    <recommendedName>
        <fullName evidence="4">YbjN domain-containing protein</fullName>
    </recommendedName>
</protein>
<feature type="signal peptide" evidence="1">
    <location>
        <begin position="1"/>
        <end position="19"/>
    </location>
</feature>
<evidence type="ECO:0000256" key="1">
    <source>
        <dbReference type="SAM" id="SignalP"/>
    </source>
</evidence>
<comment type="caution">
    <text evidence="2">The sequence shown here is derived from an EMBL/GenBank/DDBJ whole genome shotgun (WGS) entry which is preliminary data.</text>
</comment>
<gene>
    <name evidence="2" type="ORF">DX908_07150</name>
</gene>
<name>A0A371RI01_9PROT</name>
<dbReference type="Proteomes" id="UP000264589">
    <property type="component" value="Unassembled WGS sequence"/>
</dbReference>
<dbReference type="RefSeq" id="WP_116391717.1">
    <property type="nucleotide sequence ID" value="NZ_QUQO01000001.1"/>
</dbReference>
<keyword evidence="3" id="KW-1185">Reference proteome</keyword>
<organism evidence="2 3">
    <name type="scientific">Parvularcula marina</name>
    <dbReference type="NCBI Taxonomy" id="2292771"/>
    <lineage>
        <taxon>Bacteria</taxon>
        <taxon>Pseudomonadati</taxon>
        <taxon>Pseudomonadota</taxon>
        <taxon>Alphaproteobacteria</taxon>
        <taxon>Parvularculales</taxon>
        <taxon>Parvularculaceae</taxon>
        <taxon>Parvularcula</taxon>
    </lineage>
</organism>
<dbReference type="AlphaFoldDB" id="A0A371RI01"/>
<dbReference type="EMBL" id="QUQO01000001">
    <property type="protein sequence ID" value="RFB05086.1"/>
    <property type="molecule type" value="Genomic_DNA"/>
</dbReference>
<evidence type="ECO:0000313" key="3">
    <source>
        <dbReference type="Proteomes" id="UP000264589"/>
    </source>
</evidence>
<dbReference type="InParanoid" id="A0A371RI01"/>
<evidence type="ECO:0000313" key="2">
    <source>
        <dbReference type="EMBL" id="RFB05086.1"/>
    </source>
</evidence>
<feature type="chain" id="PRO_5016736862" description="YbjN domain-containing protein" evidence="1">
    <location>
        <begin position="20"/>
        <end position="232"/>
    </location>
</feature>
<proteinExistence type="predicted"/>
<sequence>MKRILFGALGAITLLGAQAVAQSNSIGSSGSQSSGPVQVHEATSLTEMKSLMTANGLAVSQIQGPSSQMLLVSTPQGGQFFLNPRGCADPASQTGCKMVELAVPFQGAPASTEAVNNFHISASRLAFALTGSDGTVVAYKLYYPGGITDDHFLFLLTGFLLDVESFASKYSGASGQLVSFEEESFPPLAKTVAMSASDLSPYAPYFAVETKNGPETKFLGGMLDDIAEQFGN</sequence>
<accession>A0A371RI01</accession>
<keyword evidence="1" id="KW-0732">Signal</keyword>